<dbReference type="Pfam" id="PF00271">
    <property type="entry name" value="Helicase_C"/>
    <property type="match status" value="1"/>
</dbReference>
<feature type="compositionally biased region" description="Low complexity" evidence="1">
    <location>
        <begin position="1599"/>
        <end position="1616"/>
    </location>
</feature>
<feature type="domain" description="Helicase ATP-binding" evidence="2">
    <location>
        <begin position="769"/>
        <end position="1035"/>
    </location>
</feature>
<dbReference type="InterPro" id="IPR027417">
    <property type="entry name" value="P-loop_NTPase"/>
</dbReference>
<feature type="compositionally biased region" description="Basic and acidic residues" evidence="1">
    <location>
        <begin position="1677"/>
        <end position="1695"/>
    </location>
</feature>
<dbReference type="InterPro" id="IPR052933">
    <property type="entry name" value="DNA_Protect_Modify"/>
</dbReference>
<dbReference type="CDD" id="cd02440">
    <property type="entry name" value="AdoMet_MTases"/>
    <property type="match status" value="1"/>
</dbReference>
<dbReference type="InterPro" id="IPR038718">
    <property type="entry name" value="SNF2-like_sf"/>
</dbReference>
<dbReference type="OrthoDB" id="9814088at2"/>
<evidence type="ECO:0008006" key="6">
    <source>
        <dbReference type="Google" id="ProtNLM"/>
    </source>
</evidence>
<sequence length="1695" mass="188284">MSARARANLAALRTLRTLQAEDRPATDAEREILGDWWGWGAVPQIFDPGREALEAERAELRELLSESEWRAASRSTLNAHYTDPRVREPMWRLAAELGFAGGEVLEPGCGAGGFFDSGPDGPRYVGVELDPITADIARRRHPEAEIHTESFAETRLPDGHFDLVIGNVPFGNYVLHDPTHNPGRHSIHNHFLLKSLHLTKPGGLMLAITSRYTLDSTRDAHRRELAELGDLIGAIRLPNTAHRAAGTQAVTDIVVFRRRKPGEAPRTSQEWLEATTFDGTNVPINRYFINHSRQICGVPMLTHGLYRDDELTVNPPLGGHFHGALEAACRAVAEHARATNTLADTGPVEQQKQALGERSPHPEGLITFGMAGQDSTRFLRTENGRLCPFPVPASQHRELGQLLQLRDAVRLLLQAEADPNADERLIADRRAMLNTTYDRYVERFGPLNRFSWRRTGRTDPETGQDKLARIRPPQGQFRTDPYAPLVYALEVFNDTTQTAAKADIFRQRVVAPPREHTRADSPADALAISLDTHGEVRLDTIARLLDLPSEADAEARLADLVFADPDQDGRLEPARAYLSGNVRAKLRAAEQAAEADPERYGRNVSALREVLPADLTAEQIRPQMGAVWIEDRYVQQFLQELLDDDTVRVEHAGSTWIVEGRKYTTLATSQWGTEARPAPEIAEAVLEQRPIIVRETVPGPDGTERQVVNYGATVAAQEKADEMREAFADWLWSDPDRTRTLVTEYNERFNSIVLRNYDDVELSLPGLAVGFEPRPHQVAAVARMINEPAVGLFHEVGAGKTAEMVMGIMEQRRLGLVSKPVVVVPNNMLEQFAREWQQLYPQARVLMATKDDLTRDRRRQFVARVATGDWDGVVMTRSAFERIPMSLEVQRDYLERETEALRAQLERLQDPGSRLVKRIEKAIARAEERIQRQMDSAKDPGITFEDLGVDYVVVDEAHGYKNLRTASNIPGAAIEGSQRATDLDMKLDYLRGRNPGGRVGTFATATPIANSITEAYVMQRYLRPDLLAEAGIRDFDEWAATFGKTVTSIELSPDGGSFRTKSRFAKFQNVPELLQMWFVSADIKTAADLQLPTPRLADPDGRDGPETIMVEPSPELEQFIGELAARAEEVRSGGVDPTQDNMLTITGDGRAAALDLRLREMSASTATKLDVAADTIAAIHHQHADDVFVLPDGAEHPTRGSLQIVFCDLGTPHPERWNAYHQLADDLAARGVPRDKIAFIHDATTDQAKGRLFAACRNGDIAVLIGSTERMGVGTNVQTRAAALHHLDCPWRPADLQQREGRILRQGNQHESVRILRYITEKSFDAYSWQTVSRKAEFIAQMMRGRLDVRELDDIGDAALNYNEVKALATGRPEVIEHAEAKAELTRLERLQRSHDQTQHRLHSQITQNRRRIDTLTGWIDTTRQAAAQVQPTRGDAFALTLRDGTRHTDRPDAGQALIARITSLTARTHRDEVHEAHAFTLGGLPHHLRTVPKLGTLQVRIQVGDTPAETVLEQHLSEFRNLNATGLVSRLENRLAQLPGTIHKLETELADTQRQLAQAEQMLGAPFPHAQALRDAQLTVAHLEEILAADEHTDTDTDTGAEPATPAADAPAPDRAPGHEPEPPHRDAATPASGPPEPPRAEHNAEPHRATTPARLTRLSSPVPVSQALTQPLTSHNDRADVRNAEADDRERGC</sequence>
<dbReference type="SMART" id="SM00490">
    <property type="entry name" value="HELICc"/>
    <property type="match status" value="1"/>
</dbReference>
<evidence type="ECO:0000313" key="4">
    <source>
        <dbReference type="EMBL" id="PXY16593.1"/>
    </source>
</evidence>
<dbReference type="InterPro" id="IPR001650">
    <property type="entry name" value="Helicase_C-like"/>
</dbReference>
<gene>
    <name evidence="4" type="ORF">BAY60_35970</name>
</gene>
<evidence type="ECO:0000256" key="1">
    <source>
        <dbReference type="SAM" id="MobiDB-lite"/>
    </source>
</evidence>
<dbReference type="Proteomes" id="UP000249915">
    <property type="component" value="Plasmid pPmurDSM45305"/>
</dbReference>
<dbReference type="PANTHER" id="PTHR41313">
    <property type="entry name" value="ADENINE-SPECIFIC METHYLTRANSFERASE"/>
    <property type="match status" value="1"/>
</dbReference>
<dbReference type="Gene3D" id="3.40.50.10810">
    <property type="entry name" value="Tandem AAA-ATPase domain"/>
    <property type="match status" value="1"/>
</dbReference>
<evidence type="ECO:0000259" key="2">
    <source>
        <dbReference type="SMART" id="SM00487"/>
    </source>
</evidence>
<feature type="domain" description="Helicase C-terminal" evidence="3">
    <location>
        <begin position="1221"/>
        <end position="1307"/>
    </location>
</feature>
<organism evidence="4 5">
    <name type="scientific">Prauserella muralis</name>
    <dbReference type="NCBI Taxonomy" id="588067"/>
    <lineage>
        <taxon>Bacteria</taxon>
        <taxon>Bacillati</taxon>
        <taxon>Actinomycetota</taxon>
        <taxon>Actinomycetes</taxon>
        <taxon>Pseudonocardiales</taxon>
        <taxon>Pseudonocardiaceae</taxon>
        <taxon>Prauserella</taxon>
    </lineage>
</organism>
<dbReference type="SMART" id="SM00487">
    <property type="entry name" value="DEXDc"/>
    <property type="match status" value="1"/>
</dbReference>
<reference evidence="4 5" key="1">
    <citation type="submission" date="2016-07" db="EMBL/GenBank/DDBJ databases">
        <title>Draft genome sequence of Prauserella muralis DSM 45305, isolated from a mould-covered wall in an indoor environment.</title>
        <authorList>
            <person name="Ruckert C."/>
            <person name="Albersmeier A."/>
            <person name="Jiang C.-L."/>
            <person name="Jiang Y."/>
            <person name="Kalinowski J."/>
            <person name="Schneider O."/>
            <person name="Winkler A."/>
            <person name="Zotchev S.B."/>
        </authorList>
    </citation>
    <scope>NUCLEOTIDE SEQUENCE [LARGE SCALE GENOMIC DNA]</scope>
    <source>
        <strain evidence="4 5">DSM 45305</strain>
        <plasmid evidence="5">ppmurdsm45305</plasmid>
    </source>
</reference>
<dbReference type="Gene3D" id="3.40.50.300">
    <property type="entry name" value="P-loop containing nucleotide triphosphate hydrolases"/>
    <property type="match status" value="1"/>
</dbReference>
<proteinExistence type="predicted"/>
<evidence type="ECO:0000259" key="3">
    <source>
        <dbReference type="SMART" id="SM00490"/>
    </source>
</evidence>
<evidence type="ECO:0000313" key="5">
    <source>
        <dbReference type="Proteomes" id="UP000249915"/>
    </source>
</evidence>
<accession>A0A2V4AC84</accession>
<geneLocation type="plasmid" evidence="5">
    <name>ppmurdsm45305</name>
</geneLocation>
<keyword evidence="5" id="KW-1185">Reference proteome</keyword>
<name>A0A2V4AC84_9PSEU</name>
<dbReference type="EMBL" id="MASW01000024">
    <property type="protein sequence ID" value="PXY16593.1"/>
    <property type="molecule type" value="Genomic_DNA"/>
</dbReference>
<dbReference type="InterPro" id="IPR014001">
    <property type="entry name" value="Helicase_ATP-bd"/>
</dbReference>
<dbReference type="RefSeq" id="WP_112278835.1">
    <property type="nucleotide sequence ID" value="NZ_CM009984.1"/>
</dbReference>
<feature type="compositionally biased region" description="Basic and acidic residues" evidence="1">
    <location>
        <begin position="1617"/>
        <end position="1629"/>
    </location>
</feature>
<dbReference type="PRINTS" id="PR00507">
    <property type="entry name" value="N12N6MTFRASE"/>
</dbReference>
<dbReference type="SUPFAM" id="SSF52540">
    <property type="entry name" value="P-loop containing nucleoside triphosphate hydrolases"/>
    <property type="match status" value="2"/>
</dbReference>
<feature type="compositionally biased region" description="Basic and acidic residues" evidence="1">
    <location>
        <begin position="1640"/>
        <end position="1650"/>
    </location>
</feature>
<feature type="compositionally biased region" description="Polar residues" evidence="1">
    <location>
        <begin position="1659"/>
        <end position="1676"/>
    </location>
</feature>
<dbReference type="Gene3D" id="3.40.50.150">
    <property type="entry name" value="Vaccinia Virus protein VP39"/>
    <property type="match status" value="1"/>
</dbReference>
<keyword evidence="4" id="KW-0614">Plasmid</keyword>
<dbReference type="InterPro" id="IPR029063">
    <property type="entry name" value="SAM-dependent_MTases_sf"/>
</dbReference>
<dbReference type="SUPFAM" id="SSF53335">
    <property type="entry name" value="S-adenosyl-L-methionine-dependent methyltransferases"/>
    <property type="match status" value="1"/>
</dbReference>
<feature type="region of interest" description="Disordered" evidence="1">
    <location>
        <begin position="1591"/>
        <end position="1695"/>
    </location>
</feature>
<comment type="caution">
    <text evidence="4">The sequence shown here is derived from an EMBL/GenBank/DDBJ whole genome shotgun (WGS) entry which is preliminary data.</text>
</comment>
<protein>
    <recommendedName>
        <fullName evidence="6">Helicase</fullName>
    </recommendedName>
</protein>
<dbReference type="PANTHER" id="PTHR41313:SF1">
    <property type="entry name" value="DNA METHYLASE ADENINE-SPECIFIC DOMAIN-CONTAINING PROTEIN"/>
    <property type="match status" value="1"/>
</dbReference>